<comment type="caution">
    <text evidence="5">The sequence shown here is derived from an EMBL/GenBank/DDBJ whole genome shotgun (WGS) entry which is preliminary data.</text>
</comment>
<comment type="similarity">
    <text evidence="1">Belongs to the TrbE/VirB4 family.</text>
</comment>
<name>A0ABV7VCR8_9PROT</name>
<dbReference type="PANTHER" id="PTHR30121:SF12">
    <property type="entry name" value="TYPE IV SECRETION SYSTEM PROTEIN CAGE"/>
    <property type="match status" value="1"/>
</dbReference>
<evidence type="ECO:0000256" key="1">
    <source>
        <dbReference type="ARBA" id="ARBA00006512"/>
    </source>
</evidence>
<dbReference type="Gene3D" id="3.40.50.300">
    <property type="entry name" value="P-loop containing nucleotide triphosphate hydrolases"/>
    <property type="match status" value="2"/>
</dbReference>
<reference evidence="6" key="1">
    <citation type="journal article" date="2019" name="Int. J. Syst. Evol. Microbiol.">
        <title>The Global Catalogue of Microorganisms (GCM) 10K type strain sequencing project: providing services to taxonomists for standard genome sequencing and annotation.</title>
        <authorList>
            <consortium name="The Broad Institute Genomics Platform"/>
            <consortium name="The Broad Institute Genome Sequencing Center for Infectious Disease"/>
            <person name="Wu L."/>
            <person name="Ma J."/>
        </authorList>
    </citation>
    <scope>NUCLEOTIDE SEQUENCE [LARGE SCALE GENOMIC DNA]</scope>
    <source>
        <strain evidence="6">KCTC 42182</strain>
    </source>
</reference>
<dbReference type="EMBL" id="JBHRYJ010000001">
    <property type="protein sequence ID" value="MFC3674929.1"/>
    <property type="molecule type" value="Genomic_DNA"/>
</dbReference>
<dbReference type="Pfam" id="PF03135">
    <property type="entry name" value="CagE_TrbE_VirB"/>
    <property type="match status" value="1"/>
</dbReference>
<dbReference type="SUPFAM" id="SSF52540">
    <property type="entry name" value="P-loop containing nucleoside triphosphate hydrolases"/>
    <property type="match status" value="1"/>
</dbReference>
<evidence type="ECO:0000256" key="2">
    <source>
        <dbReference type="ARBA" id="ARBA00022741"/>
    </source>
</evidence>
<dbReference type="InterPro" id="IPR027417">
    <property type="entry name" value="P-loop_NTPase"/>
</dbReference>
<dbReference type="RefSeq" id="WP_379722529.1">
    <property type="nucleotide sequence ID" value="NZ_JBHRYJ010000001.1"/>
</dbReference>
<feature type="domain" description="CagE TrbE VirB component of type IV transporter system central" evidence="4">
    <location>
        <begin position="179"/>
        <end position="366"/>
    </location>
</feature>
<dbReference type="Proteomes" id="UP001595711">
    <property type="component" value="Unassembled WGS sequence"/>
</dbReference>
<keyword evidence="3" id="KW-0067">ATP-binding</keyword>
<organism evidence="5 6">
    <name type="scientific">Ferrovibrio xuzhouensis</name>
    <dbReference type="NCBI Taxonomy" id="1576914"/>
    <lineage>
        <taxon>Bacteria</taxon>
        <taxon>Pseudomonadati</taxon>
        <taxon>Pseudomonadota</taxon>
        <taxon>Alphaproteobacteria</taxon>
        <taxon>Rhodospirillales</taxon>
        <taxon>Rhodospirillaceae</taxon>
        <taxon>Ferrovibrio</taxon>
    </lineage>
</organism>
<dbReference type="InterPro" id="IPR018145">
    <property type="entry name" value="CagE_TrbE_VirB_cntrl_dom"/>
</dbReference>
<accession>A0ABV7VCR8</accession>
<keyword evidence="2" id="KW-0547">Nucleotide-binding</keyword>
<sequence length="794" mass="87393">MWVEVVTTGLAALAGGAVVVPAAESSPFGSVGRDWLAGELELDRIDPADGQTVRLKDGGLFRVIHLRGVSYDAKIQDQQDAMLQARAKLQNQLGSLGLTTWYFGVKRLRDISFQAEWPSRGLTEIGEAERRAFQSSYYVDWYLVIGGRRLQALVEGCSKVRDSISDYRPRIVSKAAEPGQSCELTGFLNYLVSGELRADLPAISTSLSGTLPGADPDFALDGVITMHVPAKKLHRIIAVREWPENVRGLILADILAIRGDLEVCQICEPWDRDGALLQLARRKRELESAIFGNSEMLAECEAMIQLLTKGDTTIFYAQLQVVCRADNEADLTRLVADVCEALGRRQVVHSVETHGAATAWFARVPKLPRRRVINTTQLQRPLTLRDQNITAVWPLHHSSTGMLEGPFGPRPVRFFRTPSGQAYAFQFHVSTRPQSPGNFFVCAPTGAGKSTVVDHLFGGLAKFSGVRSYLFDSKEGSRFMIESMGGLYMGYDELQMNPLDVGADTPKNRQRINHVLRSMAGDYERSADDDAVFNHAIELAFRLDPPERTLNAIFEFAFGRKTALRRAFAPWVVDGKGVKGIRSHLMNAPSDTLGSVLAASHMVGINMNEALDDSDIGPPVVSHISAGIGQSAAQNSKGFGIFIDEAAKLSRNEGFKLLMMEMYREYRKLDGLVGLAFQDPQALFSSGIGDAVLENTTTFIFLPNSQASKAGLERFNLNDEQIAFILGAGDRKEGERRVLIVKRDAATGFDESAIVDVSLSFLGDALRYYRAGTAANAHLAELKRLWGPLWQEHL</sequence>
<evidence type="ECO:0000259" key="4">
    <source>
        <dbReference type="Pfam" id="PF03135"/>
    </source>
</evidence>
<evidence type="ECO:0000313" key="6">
    <source>
        <dbReference type="Proteomes" id="UP001595711"/>
    </source>
</evidence>
<evidence type="ECO:0000256" key="3">
    <source>
        <dbReference type="ARBA" id="ARBA00022840"/>
    </source>
</evidence>
<keyword evidence="6" id="KW-1185">Reference proteome</keyword>
<proteinExistence type="inferred from homology"/>
<dbReference type="PANTHER" id="PTHR30121">
    <property type="entry name" value="UNCHARACTERIZED PROTEIN YJGR-RELATED"/>
    <property type="match status" value="1"/>
</dbReference>
<protein>
    <submittedName>
        <fullName evidence="5">VirB4 family type IV secretion system protein</fullName>
    </submittedName>
</protein>
<dbReference type="InterPro" id="IPR051162">
    <property type="entry name" value="T4SS_component"/>
</dbReference>
<gene>
    <name evidence="5" type="ORF">ACFOOQ_05185</name>
</gene>
<evidence type="ECO:0000313" key="5">
    <source>
        <dbReference type="EMBL" id="MFC3674929.1"/>
    </source>
</evidence>